<feature type="domain" description="Signal transduction histidine kinase subgroup 3 dimerisation and phosphoacceptor" evidence="11">
    <location>
        <begin position="239"/>
        <end position="305"/>
    </location>
</feature>
<dbReference type="STRING" id="504805.SAMN05421505_102276"/>
<keyword evidence="10" id="KW-0812">Transmembrane</keyword>
<keyword evidence="14" id="KW-1185">Reference proteome</keyword>
<feature type="transmembrane region" description="Helical" evidence="10">
    <location>
        <begin position="174"/>
        <end position="194"/>
    </location>
</feature>
<evidence type="ECO:0000259" key="12">
    <source>
        <dbReference type="Pfam" id="PF13796"/>
    </source>
</evidence>
<accession>A0A1G7SE97</accession>
<dbReference type="SUPFAM" id="SSF55874">
    <property type="entry name" value="ATPase domain of HSP90 chaperone/DNA topoisomerase II/histidine kinase"/>
    <property type="match status" value="1"/>
</dbReference>
<keyword evidence="10" id="KW-1133">Transmembrane helix</keyword>
<evidence type="ECO:0000259" key="11">
    <source>
        <dbReference type="Pfam" id="PF07730"/>
    </source>
</evidence>
<keyword evidence="10" id="KW-0472">Membrane</keyword>
<dbReference type="EMBL" id="FNCN01000002">
    <property type="protein sequence ID" value="SDG21395.1"/>
    <property type="molecule type" value="Genomic_DNA"/>
</dbReference>
<evidence type="ECO:0000313" key="13">
    <source>
        <dbReference type="EMBL" id="SDG21395.1"/>
    </source>
</evidence>
<evidence type="ECO:0000256" key="6">
    <source>
        <dbReference type="ARBA" id="ARBA00022777"/>
    </source>
</evidence>
<evidence type="ECO:0000256" key="9">
    <source>
        <dbReference type="SAM" id="MobiDB-lite"/>
    </source>
</evidence>
<feature type="transmembrane region" description="Helical" evidence="10">
    <location>
        <begin position="45"/>
        <end position="74"/>
    </location>
</feature>
<dbReference type="GO" id="GO:0000155">
    <property type="term" value="F:phosphorelay sensor kinase activity"/>
    <property type="evidence" value="ECO:0007669"/>
    <property type="project" value="InterPro"/>
</dbReference>
<dbReference type="Proteomes" id="UP000198923">
    <property type="component" value="Unassembled WGS sequence"/>
</dbReference>
<dbReference type="OrthoDB" id="5241729at2"/>
<dbReference type="CDD" id="cd16917">
    <property type="entry name" value="HATPase_UhpB-NarQ-NarX-like"/>
    <property type="match status" value="1"/>
</dbReference>
<dbReference type="EC" id="2.7.13.3" evidence="2"/>
<gene>
    <name evidence="13" type="ORF">SAMN05421505_102276</name>
</gene>
<dbReference type="PANTHER" id="PTHR24421:SF10">
    <property type="entry name" value="NITRATE_NITRITE SENSOR PROTEIN NARQ"/>
    <property type="match status" value="1"/>
</dbReference>
<evidence type="ECO:0000256" key="7">
    <source>
        <dbReference type="ARBA" id="ARBA00022840"/>
    </source>
</evidence>
<dbReference type="Gene3D" id="3.30.565.10">
    <property type="entry name" value="Histidine kinase-like ATPase, C-terminal domain"/>
    <property type="match status" value="1"/>
</dbReference>
<dbReference type="RefSeq" id="WP_093167988.1">
    <property type="nucleotide sequence ID" value="NZ_FNCN01000002.1"/>
</dbReference>
<protein>
    <recommendedName>
        <fullName evidence="2">histidine kinase</fullName>
        <ecNumber evidence="2">2.7.13.3</ecNumber>
    </recommendedName>
</protein>
<evidence type="ECO:0000256" key="4">
    <source>
        <dbReference type="ARBA" id="ARBA00022679"/>
    </source>
</evidence>
<dbReference type="InterPro" id="IPR036890">
    <property type="entry name" value="HATPase_C_sf"/>
</dbReference>
<dbReference type="PANTHER" id="PTHR24421">
    <property type="entry name" value="NITRATE/NITRITE SENSOR PROTEIN NARX-RELATED"/>
    <property type="match status" value="1"/>
</dbReference>
<evidence type="ECO:0000256" key="3">
    <source>
        <dbReference type="ARBA" id="ARBA00022553"/>
    </source>
</evidence>
<comment type="catalytic activity">
    <reaction evidence="1">
        <text>ATP + protein L-histidine = ADP + protein N-phospho-L-histidine.</text>
        <dbReference type="EC" id="2.7.13.3"/>
    </reaction>
</comment>
<sequence length="474" mass="50639">MAVGESRTLRQPRLRWRPGRWDLFARGRVTLDALEHLVSGMGTGILALVALLSMTVTALACLIGAGLSLVPVALRGLRAVANRERTRLSRWGTQEIIAAPPPPTALRAALADTTVWRELAWAVVHASVGLLLGLLALTLPVHVLQDATFALWWWLLPPEEATSATYGMWEVKDFPSAVAVAGLVPIEIALTMILTPRMARLQAWFGRRLLRPGPDVDLSLRVAQLTATRAAALDAHVAELRRIERSLHDGTQNRLVAVDMLVEAALRALERDPATAMASLERAQTTAEQALGELRDVVRAILPPVLTDKSLADALADLAAACPVPCTVDAGPPARAAASVEATAYFVVAEALANIAKHSRARYAVVSVRHMDDRLWLRVVDDGRGGANESGSGLVGIRRRVEAHDGLFTLNSPVGGPTILTVTLGADKFPSLPHSRRDRCEADGESADEVAVRMPVAGGRTVPDTAPTQAAGGE</sequence>
<dbReference type="InterPro" id="IPR011712">
    <property type="entry name" value="Sig_transdc_His_kin_sub3_dim/P"/>
</dbReference>
<evidence type="ECO:0000256" key="5">
    <source>
        <dbReference type="ARBA" id="ARBA00022741"/>
    </source>
</evidence>
<evidence type="ECO:0000256" key="2">
    <source>
        <dbReference type="ARBA" id="ARBA00012438"/>
    </source>
</evidence>
<dbReference type="InterPro" id="IPR025828">
    <property type="entry name" value="Put_sensor_dom"/>
</dbReference>
<dbReference type="GO" id="GO:0005524">
    <property type="term" value="F:ATP binding"/>
    <property type="evidence" value="ECO:0007669"/>
    <property type="project" value="UniProtKB-KW"/>
</dbReference>
<dbReference type="AlphaFoldDB" id="A0A1G7SE97"/>
<keyword evidence="8" id="KW-0902">Two-component regulatory system</keyword>
<evidence type="ECO:0000256" key="1">
    <source>
        <dbReference type="ARBA" id="ARBA00000085"/>
    </source>
</evidence>
<keyword evidence="3" id="KW-0597">Phosphoprotein</keyword>
<keyword evidence="5" id="KW-0547">Nucleotide-binding</keyword>
<dbReference type="GO" id="GO:0016020">
    <property type="term" value="C:membrane"/>
    <property type="evidence" value="ECO:0007669"/>
    <property type="project" value="InterPro"/>
</dbReference>
<proteinExistence type="predicted"/>
<keyword evidence="7" id="KW-0067">ATP-binding</keyword>
<evidence type="ECO:0000313" key="14">
    <source>
        <dbReference type="Proteomes" id="UP000198923"/>
    </source>
</evidence>
<dbReference type="Gene3D" id="1.20.5.1930">
    <property type="match status" value="1"/>
</dbReference>
<keyword evidence="4" id="KW-0808">Transferase</keyword>
<dbReference type="Pfam" id="PF13796">
    <property type="entry name" value="Sensor"/>
    <property type="match status" value="1"/>
</dbReference>
<feature type="region of interest" description="Disordered" evidence="9">
    <location>
        <begin position="432"/>
        <end position="474"/>
    </location>
</feature>
<dbReference type="Pfam" id="PF07730">
    <property type="entry name" value="HisKA_3"/>
    <property type="match status" value="1"/>
</dbReference>
<dbReference type="GO" id="GO:0046983">
    <property type="term" value="F:protein dimerization activity"/>
    <property type="evidence" value="ECO:0007669"/>
    <property type="project" value="InterPro"/>
</dbReference>
<keyword evidence="6 13" id="KW-0418">Kinase</keyword>
<dbReference type="InterPro" id="IPR050482">
    <property type="entry name" value="Sensor_HK_TwoCompSys"/>
</dbReference>
<evidence type="ECO:0000256" key="10">
    <source>
        <dbReference type="SAM" id="Phobius"/>
    </source>
</evidence>
<name>A0A1G7SE97_9ACTN</name>
<evidence type="ECO:0000256" key="8">
    <source>
        <dbReference type="ARBA" id="ARBA00023012"/>
    </source>
</evidence>
<organism evidence="13 14">
    <name type="scientific">Sinosporangium album</name>
    <dbReference type="NCBI Taxonomy" id="504805"/>
    <lineage>
        <taxon>Bacteria</taxon>
        <taxon>Bacillati</taxon>
        <taxon>Actinomycetota</taxon>
        <taxon>Actinomycetes</taxon>
        <taxon>Streptosporangiales</taxon>
        <taxon>Streptosporangiaceae</taxon>
        <taxon>Sinosporangium</taxon>
    </lineage>
</organism>
<reference evidence="13 14" key="1">
    <citation type="submission" date="2016-10" db="EMBL/GenBank/DDBJ databases">
        <authorList>
            <person name="de Groot N.N."/>
        </authorList>
    </citation>
    <scope>NUCLEOTIDE SEQUENCE [LARGE SCALE GENOMIC DNA]</scope>
    <source>
        <strain evidence="13 14">CPCC 201354</strain>
    </source>
</reference>
<feature type="transmembrane region" description="Helical" evidence="10">
    <location>
        <begin position="130"/>
        <end position="154"/>
    </location>
</feature>
<feature type="domain" description="Putative sensor" evidence="12">
    <location>
        <begin position="36"/>
        <end position="210"/>
    </location>
</feature>